<proteinExistence type="predicted"/>
<feature type="transmembrane region" description="Helical" evidence="1">
    <location>
        <begin position="276"/>
        <end position="299"/>
    </location>
</feature>
<dbReference type="GO" id="GO:0015293">
    <property type="term" value="F:symporter activity"/>
    <property type="evidence" value="ECO:0007669"/>
    <property type="project" value="InterPro"/>
</dbReference>
<keyword evidence="1" id="KW-0812">Transmembrane</keyword>
<dbReference type="GO" id="GO:0005886">
    <property type="term" value="C:plasma membrane"/>
    <property type="evidence" value="ECO:0007669"/>
    <property type="project" value="TreeGrafter"/>
</dbReference>
<feature type="transmembrane region" description="Helical" evidence="1">
    <location>
        <begin position="311"/>
        <end position="329"/>
    </location>
</feature>
<dbReference type="PANTHER" id="PTHR11328">
    <property type="entry name" value="MAJOR FACILITATOR SUPERFAMILY DOMAIN-CONTAINING PROTEIN"/>
    <property type="match status" value="1"/>
</dbReference>
<dbReference type="Pfam" id="PF13347">
    <property type="entry name" value="MFS_2"/>
    <property type="match status" value="1"/>
</dbReference>
<feature type="transmembrane region" description="Helical" evidence="1">
    <location>
        <begin position="419"/>
        <end position="442"/>
    </location>
</feature>
<protein>
    <submittedName>
        <fullName evidence="2">Putative symporter YnaJ</fullName>
    </submittedName>
</protein>
<evidence type="ECO:0000313" key="3">
    <source>
        <dbReference type="Proteomes" id="UP000265643"/>
    </source>
</evidence>
<gene>
    <name evidence="2" type="primary">ynaJ</name>
    <name evidence="2" type="ORF">KGMB01110_07180</name>
</gene>
<dbReference type="Proteomes" id="UP000265643">
    <property type="component" value="Unassembled WGS sequence"/>
</dbReference>
<dbReference type="CDD" id="cd17332">
    <property type="entry name" value="MFS_MelB_like"/>
    <property type="match status" value="1"/>
</dbReference>
<feature type="transmembrane region" description="Helical" evidence="1">
    <location>
        <begin position="388"/>
        <end position="407"/>
    </location>
</feature>
<keyword evidence="1" id="KW-0472">Membrane</keyword>
<dbReference type="GO" id="GO:0006814">
    <property type="term" value="P:sodium ion transport"/>
    <property type="evidence" value="ECO:0007669"/>
    <property type="project" value="InterPro"/>
</dbReference>
<dbReference type="AlphaFoldDB" id="A0A391PI98"/>
<reference evidence="3" key="1">
    <citation type="submission" date="2018-09" db="EMBL/GenBank/DDBJ databases">
        <title>Draft Genome Sequence of Mediterraneibacter sp. KCTC 15684.</title>
        <authorList>
            <person name="Kim J.S."/>
            <person name="Han K.I."/>
            <person name="Suh M.K."/>
            <person name="Lee K.C."/>
            <person name="Eom M.K."/>
            <person name="Lee J.H."/>
            <person name="Park S.H."/>
            <person name="Kang S.W."/>
            <person name="Park J.E."/>
            <person name="Oh B.S."/>
            <person name="Yu S.Y."/>
            <person name="Choi S.H."/>
            <person name="Lee D.H."/>
            <person name="Yoon H."/>
            <person name="Kim B."/>
            <person name="Yang S.J."/>
            <person name="Lee J.S."/>
        </authorList>
    </citation>
    <scope>NUCLEOTIDE SEQUENCE [LARGE SCALE GENOMIC DNA]</scope>
    <source>
        <strain evidence="3">KCTC 15684</strain>
    </source>
</reference>
<dbReference type="EMBL" id="BHGK01000001">
    <property type="protein sequence ID" value="GCA66282.1"/>
    <property type="molecule type" value="Genomic_DNA"/>
</dbReference>
<feature type="transmembrane region" description="Helical" evidence="1">
    <location>
        <begin position="233"/>
        <end position="256"/>
    </location>
</feature>
<feature type="transmembrane region" description="Helical" evidence="1">
    <location>
        <begin position="49"/>
        <end position="69"/>
    </location>
</feature>
<dbReference type="InterPro" id="IPR039672">
    <property type="entry name" value="MFS_2"/>
</dbReference>
<feature type="transmembrane region" description="Helical" evidence="1">
    <location>
        <begin position="193"/>
        <end position="213"/>
    </location>
</feature>
<evidence type="ECO:0000313" key="2">
    <source>
        <dbReference type="EMBL" id="GCA66282.1"/>
    </source>
</evidence>
<feature type="transmembrane region" description="Helical" evidence="1">
    <location>
        <begin position="90"/>
        <end position="109"/>
    </location>
</feature>
<dbReference type="RefSeq" id="WP_158555726.1">
    <property type="nucleotide sequence ID" value="NZ_BHGK01000001.1"/>
</dbReference>
<accession>A0A391PI98</accession>
<feature type="transmembrane region" description="Helical" evidence="1">
    <location>
        <begin position="21"/>
        <end position="43"/>
    </location>
</feature>
<sequence length="464" mass="50774">MENNQKEQTYYHGSESIKRQVAFALGGAPMNLCWVIVSSYLMYFLTDVAMVPMVAVSTLFLAVRAFDAINDPLIGLLADNTKSRWGRYRPWMMTGAILLVPTVTLLFWAHPTWSTPARTTYACVLYVLAVVFATMWDIPYGALNSCVTPYANERSKFASNRILVSSFASALASSLVLPLVAKFGGASGDMAGGYVKAVFAICIFAIPFAIICCKGTKEVVYPPASQKIKFSKLIRVIAKNPPLLIILVSFFAYGFLNYGRSTVATYYFTYTWNNPGLASIYFGLAGILSGLAAFFGFYLLKIFKEKNYTCIFGYAVMVVSNLIVFFASPKTMSSTVMMVLLCVSNAANGLVTGLIYGMVPDTVEYGQWKSGIRTDGFVYASTSFMNKLGGAVGPFLLGILVNAAGYVPNVEQSESSLRMINICMNLMPVILAAVAIVLLLCYKLNRKQHGIILEELAAQNQENA</sequence>
<keyword evidence="1" id="KW-1133">Transmembrane helix</keyword>
<dbReference type="InterPro" id="IPR036259">
    <property type="entry name" value="MFS_trans_sf"/>
</dbReference>
<feature type="transmembrane region" description="Helical" evidence="1">
    <location>
        <begin position="162"/>
        <end position="181"/>
    </location>
</feature>
<comment type="caution">
    <text evidence="2">The sequence shown here is derived from an EMBL/GenBank/DDBJ whole genome shotgun (WGS) entry which is preliminary data.</text>
</comment>
<evidence type="ECO:0000256" key="1">
    <source>
        <dbReference type="SAM" id="Phobius"/>
    </source>
</evidence>
<dbReference type="Gene3D" id="1.20.1250.20">
    <property type="entry name" value="MFS general substrate transporter like domains"/>
    <property type="match status" value="2"/>
</dbReference>
<dbReference type="GO" id="GO:0008643">
    <property type="term" value="P:carbohydrate transport"/>
    <property type="evidence" value="ECO:0007669"/>
    <property type="project" value="InterPro"/>
</dbReference>
<dbReference type="NCBIfam" id="TIGR00792">
    <property type="entry name" value="gph"/>
    <property type="match status" value="1"/>
</dbReference>
<dbReference type="PANTHER" id="PTHR11328:SF24">
    <property type="entry name" value="MAJOR FACILITATOR SUPERFAMILY (MFS) PROFILE DOMAIN-CONTAINING PROTEIN"/>
    <property type="match status" value="1"/>
</dbReference>
<dbReference type="InterPro" id="IPR001927">
    <property type="entry name" value="Na/Gal_symport"/>
</dbReference>
<feature type="transmembrane region" description="Helical" evidence="1">
    <location>
        <begin position="335"/>
        <end position="359"/>
    </location>
</feature>
<name>A0A391PI98_9FIRM</name>
<keyword evidence="3" id="KW-1185">Reference proteome</keyword>
<dbReference type="SUPFAM" id="SSF103473">
    <property type="entry name" value="MFS general substrate transporter"/>
    <property type="match status" value="1"/>
</dbReference>
<organism evidence="2 3">
    <name type="scientific">Mediterraneibacter butyricigenes</name>
    <dbReference type="NCBI Taxonomy" id="2316025"/>
    <lineage>
        <taxon>Bacteria</taxon>
        <taxon>Bacillati</taxon>
        <taxon>Bacillota</taxon>
        <taxon>Clostridia</taxon>
        <taxon>Lachnospirales</taxon>
        <taxon>Lachnospiraceae</taxon>
        <taxon>Mediterraneibacter</taxon>
    </lineage>
</organism>
<feature type="transmembrane region" description="Helical" evidence="1">
    <location>
        <begin position="121"/>
        <end position="142"/>
    </location>
</feature>